<proteinExistence type="predicted"/>
<name>A0ACC2NTJ1_9HYME</name>
<accession>A0ACC2NTJ1</accession>
<protein>
    <submittedName>
        <fullName evidence="1">Uncharacterized protein</fullName>
    </submittedName>
</protein>
<gene>
    <name evidence="1" type="ORF">QAD02_005802</name>
</gene>
<evidence type="ECO:0000313" key="2">
    <source>
        <dbReference type="Proteomes" id="UP001239111"/>
    </source>
</evidence>
<evidence type="ECO:0000313" key="1">
    <source>
        <dbReference type="EMBL" id="KAJ8674540.1"/>
    </source>
</evidence>
<reference evidence="1" key="1">
    <citation type="submission" date="2023-04" db="EMBL/GenBank/DDBJ databases">
        <title>A chromosome-level genome assembly of the parasitoid wasp Eretmocerus hayati.</title>
        <authorList>
            <person name="Zhong Y."/>
            <person name="Liu S."/>
            <person name="Liu Y."/>
        </authorList>
    </citation>
    <scope>NUCLEOTIDE SEQUENCE</scope>
    <source>
        <strain evidence="1">ZJU_SS_LIU_2023</strain>
    </source>
</reference>
<keyword evidence="2" id="KW-1185">Reference proteome</keyword>
<comment type="caution">
    <text evidence="1">The sequence shown here is derived from an EMBL/GenBank/DDBJ whole genome shotgun (WGS) entry which is preliminary data.</text>
</comment>
<organism evidence="1 2">
    <name type="scientific">Eretmocerus hayati</name>
    <dbReference type="NCBI Taxonomy" id="131215"/>
    <lineage>
        <taxon>Eukaryota</taxon>
        <taxon>Metazoa</taxon>
        <taxon>Ecdysozoa</taxon>
        <taxon>Arthropoda</taxon>
        <taxon>Hexapoda</taxon>
        <taxon>Insecta</taxon>
        <taxon>Pterygota</taxon>
        <taxon>Neoptera</taxon>
        <taxon>Endopterygota</taxon>
        <taxon>Hymenoptera</taxon>
        <taxon>Apocrita</taxon>
        <taxon>Proctotrupomorpha</taxon>
        <taxon>Chalcidoidea</taxon>
        <taxon>Aphelinidae</taxon>
        <taxon>Aphelininae</taxon>
        <taxon>Eretmocerus</taxon>
    </lineage>
</organism>
<sequence length="181" mass="20734">MQYTEILSFVLGFLLTSFLWLNWWYFEDRVFCEVADLTLRKEGVRGYIETQVALEITGIKRELSLMEEHSVVHEEGESHLKHDFTELRSELLDFEKKILNKIQRGADSRIDEVNDQECCAVNLSTKKCTDPLDLQVVTAPDPERSRTPAWMSDPILGDPSSTANPVIRLFQQPTLGSTCNP</sequence>
<dbReference type="EMBL" id="CM056743">
    <property type="protein sequence ID" value="KAJ8674540.1"/>
    <property type="molecule type" value="Genomic_DNA"/>
</dbReference>
<dbReference type="Proteomes" id="UP001239111">
    <property type="component" value="Chromosome 3"/>
</dbReference>